<evidence type="ECO:0000256" key="1">
    <source>
        <dbReference type="SAM" id="Phobius"/>
    </source>
</evidence>
<accession>A0A1G6RS85</accession>
<dbReference type="GO" id="GO:0016740">
    <property type="term" value="F:transferase activity"/>
    <property type="evidence" value="ECO:0007669"/>
    <property type="project" value="UniProtKB-KW"/>
</dbReference>
<feature type="transmembrane region" description="Helical" evidence="1">
    <location>
        <begin position="157"/>
        <end position="175"/>
    </location>
</feature>
<feature type="transmembrane region" description="Helical" evidence="1">
    <location>
        <begin position="312"/>
        <end position="329"/>
    </location>
</feature>
<sequence>MRMNGSMSAPSAWLPRLFWGGWALLLLGRALLAAQLPLFGDEAFYAWESRRPAWAYSDLPGLTAWGILLGRMLLESELGIRLTSLLLGAVLPLQLMRIADAAGLGAWRWQAGLLALLLPLLSINGLLALPEPPLLMAAALCLHALLRLQALRTAAPFAAVAPPLVELLLGLVLGALTHYRFLAVLAAGGLAVLCVPSARRLLGDLRLWAVGLLGLAAWLPLLLFDAGGEQAGWRFQFVERHPWAFQPVALAVPIEQALLSTPLAWLLMLLALPRAWRERVQSPGPALLAFAGGGLLLGLFLIGLFADRERVSFHWPLVGQLALLPLLARRLAEAGTALRRWTWGLLGAGSAAVWTLCLLLALPSGRAALAQRIDLADNFTDISALSAALEARLAMLPSDTRVIADNFLLAARLVQSRGGDAGFGVLDHARNAKHGRARQLALWAQDESAWLPVADAARLVVVEETALGLGARQPWQQQLCARLPGLRWVDEVQLHGGALRYLLFEQRADAGSRCRLAPLAYLDTPLDGQRVPARFPLSGWAIRDVDGLARVEVLLDGALVAQARSDLDFPGVLAQWPSSDDPRHPRVGIEADVEVPATLRGTRQLSLRLIGPDGRARVLPMAKLQIAD</sequence>
<keyword evidence="3" id="KW-1185">Reference proteome</keyword>
<dbReference type="AlphaFoldDB" id="A0A1G6RS85"/>
<evidence type="ECO:0000313" key="2">
    <source>
        <dbReference type="EMBL" id="SDD07273.1"/>
    </source>
</evidence>
<organism evidence="2 3">
    <name type="scientific">Aquimonas voraii</name>
    <dbReference type="NCBI Taxonomy" id="265719"/>
    <lineage>
        <taxon>Bacteria</taxon>
        <taxon>Pseudomonadati</taxon>
        <taxon>Pseudomonadota</taxon>
        <taxon>Gammaproteobacteria</taxon>
        <taxon>Lysobacterales</taxon>
        <taxon>Lysobacteraceae</taxon>
        <taxon>Aquimonas</taxon>
    </lineage>
</organism>
<dbReference type="EMBL" id="FNAG01000001">
    <property type="protein sequence ID" value="SDD07273.1"/>
    <property type="molecule type" value="Genomic_DNA"/>
</dbReference>
<keyword evidence="2" id="KW-0808">Transferase</keyword>
<feature type="transmembrane region" description="Helical" evidence="1">
    <location>
        <begin position="341"/>
        <end position="362"/>
    </location>
</feature>
<feature type="transmembrane region" description="Helical" evidence="1">
    <location>
        <begin position="107"/>
        <end position="127"/>
    </location>
</feature>
<reference evidence="2 3" key="1">
    <citation type="submission" date="2016-10" db="EMBL/GenBank/DDBJ databases">
        <authorList>
            <person name="de Groot N.N."/>
        </authorList>
    </citation>
    <scope>NUCLEOTIDE SEQUENCE [LARGE SCALE GENOMIC DNA]</scope>
    <source>
        <strain evidence="2 3">DSM 16957</strain>
    </source>
</reference>
<feature type="transmembrane region" description="Helical" evidence="1">
    <location>
        <begin position="244"/>
        <end position="272"/>
    </location>
</feature>
<protein>
    <submittedName>
        <fullName evidence="2">4-amino-4-deoxy-L-arabinose transferase</fullName>
    </submittedName>
</protein>
<dbReference type="STRING" id="265719.SAMN04488509_10162"/>
<feature type="transmembrane region" description="Helical" evidence="1">
    <location>
        <begin position="284"/>
        <end position="306"/>
    </location>
</feature>
<keyword evidence="1" id="KW-0812">Transmembrane</keyword>
<name>A0A1G6RS85_9GAMM</name>
<gene>
    <name evidence="2" type="ORF">SAMN04488509_10162</name>
</gene>
<evidence type="ECO:0000313" key="3">
    <source>
        <dbReference type="Proteomes" id="UP000199603"/>
    </source>
</evidence>
<feature type="transmembrane region" description="Helical" evidence="1">
    <location>
        <begin position="205"/>
        <end position="224"/>
    </location>
</feature>
<dbReference type="Proteomes" id="UP000199603">
    <property type="component" value="Unassembled WGS sequence"/>
</dbReference>
<feature type="transmembrane region" description="Helical" evidence="1">
    <location>
        <begin position="181"/>
        <end position="198"/>
    </location>
</feature>
<proteinExistence type="predicted"/>
<keyword evidence="1" id="KW-1133">Transmembrane helix</keyword>
<keyword evidence="1" id="KW-0472">Membrane</keyword>